<dbReference type="Gene3D" id="3.40.630.30">
    <property type="match status" value="1"/>
</dbReference>
<evidence type="ECO:0000256" key="1">
    <source>
        <dbReference type="ARBA" id="ARBA00022503"/>
    </source>
</evidence>
<evidence type="ECO:0000256" key="2">
    <source>
        <dbReference type="ARBA" id="ARBA00022679"/>
    </source>
</evidence>
<keyword evidence="2" id="KW-0808">Transferase</keyword>
<dbReference type="PANTHER" id="PTHR30420">
    <property type="entry name" value="N-SUCCINYLARGININE DIHYDROLASE"/>
    <property type="match status" value="1"/>
</dbReference>
<dbReference type="AlphaFoldDB" id="A0A918RH17"/>
<evidence type="ECO:0000256" key="3">
    <source>
        <dbReference type="ARBA" id="ARBA00023315"/>
    </source>
</evidence>
<dbReference type="InterPro" id="IPR007041">
    <property type="entry name" value="Arg_succinylTrfase_AstA/AruG"/>
</dbReference>
<dbReference type="RefSeq" id="WP_189398319.1">
    <property type="nucleotide sequence ID" value="NZ_BMXA01000001.1"/>
</dbReference>
<dbReference type="EMBL" id="BMXA01000001">
    <property type="protein sequence ID" value="GGZ98586.1"/>
    <property type="molecule type" value="Genomic_DNA"/>
</dbReference>
<reference evidence="4" key="1">
    <citation type="journal article" date="2014" name="Int. J. Syst. Evol. Microbiol.">
        <title>Complete genome sequence of Corynebacterium casei LMG S-19264T (=DSM 44701T), isolated from a smear-ripened cheese.</title>
        <authorList>
            <consortium name="US DOE Joint Genome Institute (JGI-PGF)"/>
            <person name="Walter F."/>
            <person name="Albersmeier A."/>
            <person name="Kalinowski J."/>
            <person name="Ruckert C."/>
        </authorList>
    </citation>
    <scope>NUCLEOTIDE SEQUENCE</scope>
    <source>
        <strain evidence="4">KCTC 12711</strain>
    </source>
</reference>
<dbReference type="GO" id="GO:0006527">
    <property type="term" value="P:L-arginine catabolic process"/>
    <property type="evidence" value="ECO:0007669"/>
    <property type="project" value="InterPro"/>
</dbReference>
<keyword evidence="5" id="KW-1185">Reference proteome</keyword>
<gene>
    <name evidence="4" type="ORF">GCM10008090_03870</name>
</gene>
<comment type="caution">
    <text evidence="4">The sequence shown here is derived from an EMBL/GenBank/DDBJ whole genome shotgun (WGS) entry which is preliminary data.</text>
</comment>
<name>A0A918RH17_9GAMM</name>
<dbReference type="InterPro" id="IPR016181">
    <property type="entry name" value="Acyl_CoA_acyltransferase"/>
</dbReference>
<dbReference type="Proteomes" id="UP000614811">
    <property type="component" value="Unassembled WGS sequence"/>
</dbReference>
<keyword evidence="1" id="KW-0056">Arginine metabolism</keyword>
<evidence type="ECO:0000313" key="4">
    <source>
        <dbReference type="EMBL" id="GGZ98586.1"/>
    </source>
</evidence>
<keyword evidence="3" id="KW-0012">Acyltransferase</keyword>
<accession>A0A918RH17</accession>
<dbReference type="NCBIfam" id="TIGR03243">
    <property type="entry name" value="arg_catab_AOST"/>
    <property type="match status" value="1"/>
</dbReference>
<protein>
    <submittedName>
        <fullName evidence="4">Arginine N-succinyltransferase</fullName>
    </submittedName>
</protein>
<dbReference type="PANTHER" id="PTHR30420:SF1">
    <property type="entry name" value="ARGININE N-SUCCINYLTRANSFERASE"/>
    <property type="match status" value="1"/>
</dbReference>
<dbReference type="SUPFAM" id="SSF55729">
    <property type="entry name" value="Acyl-CoA N-acyltransferases (Nat)"/>
    <property type="match status" value="1"/>
</dbReference>
<organism evidence="4 5">
    <name type="scientific">Arenicella chitinivorans</name>
    <dbReference type="NCBI Taxonomy" id="1329800"/>
    <lineage>
        <taxon>Bacteria</taxon>
        <taxon>Pseudomonadati</taxon>
        <taxon>Pseudomonadota</taxon>
        <taxon>Gammaproteobacteria</taxon>
        <taxon>Arenicellales</taxon>
        <taxon>Arenicellaceae</taxon>
        <taxon>Arenicella</taxon>
    </lineage>
</organism>
<sequence length="343" mass="38264">MIIVRTAKESDLDGVMSLAEQAFPGMTTLPPERAVLRSKLVNSAASIEKNITQPDDETYFLVMHDTEKDLIVGTAAIIACLGSKDEFYSYKLNKVTHSCKELDKKVTFEMLNLSNHFEGFSEVATLYLDQGYRKNGNGRLLAKTRYLFMAQFRDRFPESVMADLRGYFDEHGNSPFWDAVGSHFFEMSFADADLYGAVHGNQFIADLMPKQPIYVNMLPRSAQAVIGRPNDVGKPAMRMLEKEGFRWNGHVDIFDAAPSVDTKIDDIRSVRNSHLAELIGISEFDGDDQALIASSDIHSFKACATRISVEKGGVRLPRATIKALELELGDSVRYLLSNPESTS</sequence>
<dbReference type="GO" id="GO:0008791">
    <property type="term" value="F:arginine N-succinyltransferase activity"/>
    <property type="evidence" value="ECO:0007669"/>
    <property type="project" value="InterPro"/>
</dbReference>
<dbReference type="Pfam" id="PF04958">
    <property type="entry name" value="AstA"/>
    <property type="match status" value="1"/>
</dbReference>
<evidence type="ECO:0000313" key="5">
    <source>
        <dbReference type="Proteomes" id="UP000614811"/>
    </source>
</evidence>
<reference evidence="4" key="2">
    <citation type="submission" date="2020-09" db="EMBL/GenBank/DDBJ databases">
        <authorList>
            <person name="Sun Q."/>
            <person name="Kim S."/>
        </authorList>
    </citation>
    <scope>NUCLEOTIDE SEQUENCE</scope>
    <source>
        <strain evidence="4">KCTC 12711</strain>
    </source>
</reference>
<proteinExistence type="predicted"/>